<reference evidence="7 8" key="1">
    <citation type="submission" date="2024-03" db="EMBL/GenBank/DDBJ databases">
        <title>Complete genome sequence of the green alga Chloropicon roscoffensis RCC1871.</title>
        <authorList>
            <person name="Lemieux C."/>
            <person name="Pombert J.-F."/>
            <person name="Otis C."/>
            <person name="Turmel M."/>
        </authorList>
    </citation>
    <scope>NUCLEOTIDE SEQUENCE [LARGE SCALE GENOMIC DNA]</scope>
    <source>
        <strain evidence="7 8">RCC1871</strain>
    </source>
</reference>
<dbReference type="Proteomes" id="UP001472866">
    <property type="component" value="Chromosome 19"/>
</dbReference>
<organism evidence="7 8">
    <name type="scientific">Chloropicon roscoffensis</name>
    <dbReference type="NCBI Taxonomy" id="1461544"/>
    <lineage>
        <taxon>Eukaryota</taxon>
        <taxon>Viridiplantae</taxon>
        <taxon>Chlorophyta</taxon>
        <taxon>Chloropicophyceae</taxon>
        <taxon>Chloropicales</taxon>
        <taxon>Chloropicaceae</taxon>
        <taxon>Chloropicon</taxon>
    </lineage>
</organism>
<dbReference type="EMBL" id="CP151519">
    <property type="protein sequence ID" value="WZN67332.1"/>
    <property type="molecule type" value="Genomic_DNA"/>
</dbReference>
<dbReference type="EC" id="3.1.4.46" evidence="1"/>
<evidence type="ECO:0000313" key="7">
    <source>
        <dbReference type="EMBL" id="WZN67332.1"/>
    </source>
</evidence>
<dbReference type="PROSITE" id="PS51704">
    <property type="entry name" value="GP_PDE"/>
    <property type="match status" value="1"/>
</dbReference>
<keyword evidence="3" id="KW-0378">Hydrolase</keyword>
<dbReference type="AlphaFoldDB" id="A0AAX4PMG3"/>
<evidence type="ECO:0000256" key="1">
    <source>
        <dbReference type="ARBA" id="ARBA00012247"/>
    </source>
</evidence>
<accession>A0AAX4PMG3</accession>
<evidence type="ECO:0000259" key="6">
    <source>
        <dbReference type="PROSITE" id="PS51704"/>
    </source>
</evidence>
<protein>
    <recommendedName>
        <fullName evidence="1">glycerophosphodiester phosphodiesterase</fullName>
        <ecNumber evidence="1">3.1.4.46</ecNumber>
    </recommendedName>
</protein>
<evidence type="ECO:0000256" key="3">
    <source>
        <dbReference type="ARBA" id="ARBA00022801"/>
    </source>
</evidence>
<sequence length="433" mass="46920">MVGSVIAHARRLAMNCSGTLDHLPTSASAALESTSTTATATTSSTTRCTFSRIRSAPSLLHEVATAAVAPSAAASTASTPQETTTTTKLPESSLIRSATLSSILKLSKDSYLPTKKSVIGHRGLGSNQGPDPASTDCLDGGCFAGGVRENTLLAFQMAAAQGADFVELDVQITKDGVPVIWHDDWIHYRHLNGGDGEEMVTKTIRELTIAEFRQISYAATVCPQKQVVLMRKFKDNSAEFRPWICRQEDELPTLQEVLTRLPESVGLNIELKFEDEHTPVEEAEMRERIAATMKCIARHGRVSRKIVLSSFSPDACIIASKMNPIYPIMMLTDAGVITYDDERRNSLQAAQAIANEYKLSGVVLLSNILPTAETLRDFVRDGLLFMSYGEMNNDGKYSLEQLEMGIHGVIVDDVLSVSQHVAGSASLVRSAVA</sequence>
<dbReference type="Gene3D" id="3.20.20.190">
    <property type="entry name" value="Phosphatidylinositol (PI) phosphodiesterase"/>
    <property type="match status" value="1"/>
</dbReference>
<dbReference type="InterPro" id="IPR051578">
    <property type="entry name" value="GDPD"/>
</dbReference>
<evidence type="ECO:0000256" key="4">
    <source>
        <dbReference type="ARBA" id="ARBA00047512"/>
    </source>
</evidence>
<dbReference type="GO" id="GO:0006071">
    <property type="term" value="P:glycerol metabolic process"/>
    <property type="evidence" value="ECO:0007669"/>
    <property type="project" value="UniProtKB-KW"/>
</dbReference>
<dbReference type="InterPro" id="IPR017946">
    <property type="entry name" value="PLC-like_Pdiesterase_TIM-brl"/>
</dbReference>
<evidence type="ECO:0000256" key="5">
    <source>
        <dbReference type="SAM" id="MobiDB-lite"/>
    </source>
</evidence>
<feature type="region of interest" description="Disordered" evidence="5">
    <location>
        <begin position="70"/>
        <end position="90"/>
    </location>
</feature>
<dbReference type="SUPFAM" id="SSF51695">
    <property type="entry name" value="PLC-like phosphodiesterases"/>
    <property type="match status" value="1"/>
</dbReference>
<dbReference type="PANTHER" id="PTHR22958">
    <property type="entry name" value="GLYCEROPHOSPHORYL DIESTER PHOSPHODIESTERASE"/>
    <property type="match status" value="1"/>
</dbReference>
<dbReference type="GO" id="GO:0046475">
    <property type="term" value="P:glycerophospholipid catabolic process"/>
    <property type="evidence" value="ECO:0007669"/>
    <property type="project" value="TreeGrafter"/>
</dbReference>
<comment type="catalytic activity">
    <reaction evidence="4">
        <text>a sn-glycero-3-phosphodiester + H2O = an alcohol + sn-glycerol 3-phosphate + H(+)</text>
        <dbReference type="Rhea" id="RHEA:12969"/>
        <dbReference type="ChEBI" id="CHEBI:15377"/>
        <dbReference type="ChEBI" id="CHEBI:15378"/>
        <dbReference type="ChEBI" id="CHEBI:30879"/>
        <dbReference type="ChEBI" id="CHEBI:57597"/>
        <dbReference type="ChEBI" id="CHEBI:83408"/>
        <dbReference type="EC" id="3.1.4.46"/>
    </reaction>
</comment>
<dbReference type="PANTHER" id="PTHR22958:SF1">
    <property type="entry name" value="GLYCEROPHOSPHOCHOLINE PHOSPHODIESTERASE GPCPD1"/>
    <property type="match status" value="1"/>
</dbReference>
<keyword evidence="8" id="KW-1185">Reference proteome</keyword>
<gene>
    <name evidence="7" type="ORF">HKI87_19g89070</name>
</gene>
<dbReference type="InterPro" id="IPR030395">
    <property type="entry name" value="GP_PDE_dom"/>
</dbReference>
<dbReference type="Pfam" id="PF03009">
    <property type="entry name" value="GDPD"/>
    <property type="match status" value="1"/>
</dbReference>
<evidence type="ECO:0000256" key="2">
    <source>
        <dbReference type="ARBA" id="ARBA00022798"/>
    </source>
</evidence>
<feature type="compositionally biased region" description="Low complexity" evidence="5">
    <location>
        <begin position="70"/>
        <end position="87"/>
    </location>
</feature>
<evidence type="ECO:0000313" key="8">
    <source>
        <dbReference type="Proteomes" id="UP001472866"/>
    </source>
</evidence>
<keyword evidence="2" id="KW-0319">Glycerol metabolism</keyword>
<proteinExistence type="predicted"/>
<name>A0AAX4PMG3_9CHLO</name>
<dbReference type="GO" id="GO:0008889">
    <property type="term" value="F:glycerophosphodiester phosphodiesterase activity"/>
    <property type="evidence" value="ECO:0007669"/>
    <property type="project" value="UniProtKB-EC"/>
</dbReference>
<feature type="domain" description="GP-PDE" evidence="6">
    <location>
        <begin position="116"/>
        <end position="421"/>
    </location>
</feature>